<dbReference type="Proteomes" id="UP000024404">
    <property type="component" value="Unassembled WGS sequence"/>
</dbReference>
<dbReference type="Gene3D" id="3.40.50.300">
    <property type="entry name" value="P-loop containing nucleotide triphosphate hydrolases"/>
    <property type="match status" value="2"/>
</dbReference>
<comment type="function">
    <text evidence="7">RNA helicase.</text>
</comment>
<dbReference type="GO" id="GO:0003724">
    <property type="term" value="F:RNA helicase activity"/>
    <property type="evidence" value="ECO:0007669"/>
    <property type="project" value="UniProtKB-EC"/>
</dbReference>
<dbReference type="PANTHER" id="PTHR24031">
    <property type="entry name" value="RNA HELICASE"/>
    <property type="match status" value="1"/>
</dbReference>
<keyword evidence="2 6" id="KW-0378">Hydrolase</keyword>
<feature type="domain" description="Helicase C-terminal" evidence="10">
    <location>
        <begin position="316"/>
        <end position="487"/>
    </location>
</feature>
<comment type="similarity">
    <text evidence="6">Belongs to the DEAD box helicase family.</text>
</comment>
<evidence type="ECO:0000256" key="8">
    <source>
        <dbReference type="SAM" id="MobiDB-lite"/>
    </source>
</evidence>
<dbReference type="PROSITE" id="PS00039">
    <property type="entry name" value="DEAD_ATP_HELICASE"/>
    <property type="match status" value="1"/>
</dbReference>
<dbReference type="SMART" id="SM00490">
    <property type="entry name" value="HELICc"/>
    <property type="match status" value="1"/>
</dbReference>
<keyword evidence="3 6" id="KW-0347">Helicase</keyword>
<keyword evidence="4 6" id="KW-0067">ATP-binding</keyword>
<dbReference type="EMBL" id="CMVM020000238">
    <property type="status" value="NOT_ANNOTATED_CDS"/>
    <property type="molecule type" value="Genomic_DNA"/>
</dbReference>
<dbReference type="InterPro" id="IPR000629">
    <property type="entry name" value="RNA-helicase_DEAD-box_CS"/>
</dbReference>
<keyword evidence="12" id="KW-1185">Reference proteome</keyword>
<evidence type="ECO:0000256" key="2">
    <source>
        <dbReference type="ARBA" id="ARBA00022801"/>
    </source>
</evidence>
<dbReference type="GO" id="GO:0043186">
    <property type="term" value="C:P granule"/>
    <property type="evidence" value="ECO:0007669"/>
    <property type="project" value="UniProtKB-ARBA"/>
</dbReference>
<organism evidence="11 12">
    <name type="scientific">Onchocerca volvulus</name>
    <dbReference type="NCBI Taxonomy" id="6282"/>
    <lineage>
        <taxon>Eukaryota</taxon>
        <taxon>Metazoa</taxon>
        <taxon>Ecdysozoa</taxon>
        <taxon>Nematoda</taxon>
        <taxon>Chromadorea</taxon>
        <taxon>Rhabditida</taxon>
        <taxon>Spirurina</taxon>
        <taxon>Spiruromorpha</taxon>
        <taxon>Filarioidea</taxon>
        <taxon>Onchocercidae</taxon>
        <taxon>Onchocerca</taxon>
    </lineage>
</organism>
<evidence type="ECO:0000256" key="3">
    <source>
        <dbReference type="ARBA" id="ARBA00022806"/>
    </source>
</evidence>
<comment type="catalytic activity">
    <reaction evidence="7">
        <text>ATP + H2O = ADP + phosphate + H(+)</text>
        <dbReference type="Rhea" id="RHEA:13065"/>
        <dbReference type="ChEBI" id="CHEBI:15377"/>
        <dbReference type="ChEBI" id="CHEBI:15378"/>
        <dbReference type="ChEBI" id="CHEBI:30616"/>
        <dbReference type="ChEBI" id="CHEBI:43474"/>
        <dbReference type="ChEBI" id="CHEBI:456216"/>
        <dbReference type="EC" id="3.6.4.13"/>
    </reaction>
</comment>
<dbReference type="Pfam" id="PF00271">
    <property type="entry name" value="Helicase_C"/>
    <property type="match status" value="1"/>
</dbReference>
<dbReference type="PROSITE" id="PS51192">
    <property type="entry name" value="HELICASE_ATP_BIND_1"/>
    <property type="match status" value="1"/>
</dbReference>
<dbReference type="Pfam" id="PF00270">
    <property type="entry name" value="DEAD"/>
    <property type="match status" value="1"/>
</dbReference>
<dbReference type="GO" id="GO:0003723">
    <property type="term" value="F:RNA binding"/>
    <property type="evidence" value="ECO:0007669"/>
    <property type="project" value="UniProtKB-UniRule"/>
</dbReference>
<feature type="region of interest" description="Disordered" evidence="8">
    <location>
        <begin position="1"/>
        <end position="25"/>
    </location>
</feature>
<reference evidence="12" key="1">
    <citation type="submission" date="2013-10" db="EMBL/GenBank/DDBJ databases">
        <title>Genome sequencing of Onchocerca volvulus.</title>
        <authorList>
            <person name="Cotton J."/>
            <person name="Tsai J."/>
            <person name="Stanley E."/>
            <person name="Tracey A."/>
            <person name="Holroyd N."/>
            <person name="Lustigman S."/>
            <person name="Berriman M."/>
        </authorList>
    </citation>
    <scope>NUCLEOTIDE SEQUENCE</scope>
</reference>
<dbReference type="SMART" id="SM00487">
    <property type="entry name" value="DEXDc"/>
    <property type="match status" value="1"/>
</dbReference>
<dbReference type="InterPro" id="IPR001650">
    <property type="entry name" value="Helicase_C-like"/>
</dbReference>
<reference evidence="11" key="2">
    <citation type="submission" date="2022-06" db="UniProtKB">
        <authorList>
            <consortium name="EnsemblMetazoa"/>
        </authorList>
    </citation>
    <scope>IDENTIFICATION</scope>
</reference>
<dbReference type="InterPro" id="IPR014001">
    <property type="entry name" value="Helicase_ATP-bd"/>
</dbReference>
<dbReference type="AlphaFoldDB" id="A0A8R1Y2W3"/>
<keyword evidence="5 7" id="KW-0694">RNA-binding</keyword>
<name>A0A8R1Y2W3_ONCVO</name>
<feature type="compositionally biased region" description="Acidic residues" evidence="8">
    <location>
        <begin position="1"/>
        <end position="11"/>
    </location>
</feature>
<keyword evidence="1 6" id="KW-0547">Nucleotide-binding</keyword>
<dbReference type="PROSITE" id="PS51194">
    <property type="entry name" value="HELICASE_CTER"/>
    <property type="match status" value="1"/>
</dbReference>
<dbReference type="SUPFAM" id="SSF52540">
    <property type="entry name" value="P-loop containing nucleoside triphosphate hydrolases"/>
    <property type="match status" value="1"/>
</dbReference>
<dbReference type="OMA" id="DIEIQHA"/>
<dbReference type="InterPro" id="IPR011545">
    <property type="entry name" value="DEAD/DEAH_box_helicase_dom"/>
</dbReference>
<dbReference type="CDD" id="cd18787">
    <property type="entry name" value="SF2_C_DEAD"/>
    <property type="match status" value="1"/>
</dbReference>
<dbReference type="GO" id="GO:0016787">
    <property type="term" value="F:hydrolase activity"/>
    <property type="evidence" value="ECO:0007669"/>
    <property type="project" value="UniProtKB-KW"/>
</dbReference>
<evidence type="ECO:0000313" key="12">
    <source>
        <dbReference type="Proteomes" id="UP000024404"/>
    </source>
</evidence>
<dbReference type="InterPro" id="IPR027417">
    <property type="entry name" value="P-loop_NTPase"/>
</dbReference>
<dbReference type="EC" id="3.6.4.13" evidence="7"/>
<comment type="domain">
    <text evidence="7">The Q motif is unique to and characteristic of the DEAD box family of RNA helicases and controls ATP binding and hydrolysis.</text>
</comment>
<evidence type="ECO:0000256" key="7">
    <source>
        <dbReference type="RuleBase" id="RU365068"/>
    </source>
</evidence>
<evidence type="ECO:0000313" key="11">
    <source>
        <dbReference type="EnsemblMetazoa" id="OVOC7983.1"/>
    </source>
</evidence>
<feature type="compositionally biased region" description="Basic and acidic residues" evidence="8">
    <location>
        <begin position="14"/>
        <end position="25"/>
    </location>
</feature>
<evidence type="ECO:0000259" key="10">
    <source>
        <dbReference type="PROSITE" id="PS51194"/>
    </source>
</evidence>
<evidence type="ECO:0000256" key="5">
    <source>
        <dbReference type="ARBA" id="ARBA00022884"/>
    </source>
</evidence>
<dbReference type="EnsemblMetazoa" id="OVOC7983.1">
    <property type="protein sequence ID" value="OVOC7983.1"/>
    <property type="gene ID" value="WBGene00244792"/>
</dbReference>
<evidence type="ECO:0000256" key="1">
    <source>
        <dbReference type="ARBA" id="ARBA00022741"/>
    </source>
</evidence>
<sequence length="531" mass="60732">MEIDKNDEEPGTSDSHDEVSEDEKPGEHIYKVLGHDTFVNLKKIHVVPTWVKQGETFTSELNEESCAELDFVKGLHPLIAHRVKEHLKQWYPVQRAVLPHLISATNVCSIFPPRDLVISSPTGSGKTLCYVIPILNALRECTMMNCLFALIVAPVQNLVDQIEKEFKKYNVFNIHIVSLCGSHDLNAERQQLESASIAIATPGRLMEHIIDLDSPIDFTHLRYLVVDEADRMSHTARIEWLDDLEAVANYNHNCTTIDDLYNATFLQKILLSATLSLDVEDLHEWRLRYPRLFKAVKNDVVIENESNLNNVIIPSSLRIEYIICDSKFKPLATHERIESRESWKKILIFVNSKMASYRLALLLKVLSAGKYQVEELSSNLFGNRRQKVLARFRKGTTRVLISSDVLSRGIDVEDIDVVINYDKPLNERLFVHRVGRTARRGKKGKAVFLITAKEKKDFQTTLEKVAFTGKIKERNFEGVKDAETEELYGQALAKLKEALQTQKAVFLCSMKFKMIISDNFCFATLFLRKKL</sequence>
<evidence type="ECO:0000256" key="4">
    <source>
        <dbReference type="ARBA" id="ARBA00022840"/>
    </source>
</evidence>
<evidence type="ECO:0000256" key="6">
    <source>
        <dbReference type="RuleBase" id="RU000492"/>
    </source>
</evidence>
<feature type="domain" description="Helicase ATP-binding" evidence="9">
    <location>
        <begin position="107"/>
        <end position="293"/>
    </location>
</feature>
<evidence type="ECO:0000259" key="9">
    <source>
        <dbReference type="PROSITE" id="PS51192"/>
    </source>
</evidence>
<accession>A0A8R1Y2W3</accession>
<proteinExistence type="inferred from homology"/>
<dbReference type="GO" id="GO:0005524">
    <property type="term" value="F:ATP binding"/>
    <property type="evidence" value="ECO:0007669"/>
    <property type="project" value="UniProtKB-UniRule"/>
</dbReference>
<protein>
    <recommendedName>
        <fullName evidence="7">ATP-dependent RNA helicase</fullName>
        <ecNumber evidence="7">3.6.4.13</ecNumber>
    </recommendedName>
</protein>